<feature type="repeat" description="ANK" evidence="2">
    <location>
        <begin position="672"/>
        <end position="701"/>
    </location>
</feature>
<gene>
    <name evidence="4" type="ORF">B0I36DRAFT_298555</name>
</gene>
<organism evidence="4 5">
    <name type="scientific">Microdochium trichocladiopsis</name>
    <dbReference type="NCBI Taxonomy" id="1682393"/>
    <lineage>
        <taxon>Eukaryota</taxon>
        <taxon>Fungi</taxon>
        <taxon>Dikarya</taxon>
        <taxon>Ascomycota</taxon>
        <taxon>Pezizomycotina</taxon>
        <taxon>Sordariomycetes</taxon>
        <taxon>Xylariomycetidae</taxon>
        <taxon>Xylariales</taxon>
        <taxon>Microdochiaceae</taxon>
        <taxon>Microdochium</taxon>
    </lineage>
</organism>
<dbReference type="OrthoDB" id="1577640at2759"/>
<feature type="repeat" description="ANK" evidence="2">
    <location>
        <begin position="705"/>
        <end position="734"/>
    </location>
</feature>
<dbReference type="PROSITE" id="PS50297">
    <property type="entry name" value="ANK_REP_REGION"/>
    <property type="match status" value="7"/>
</dbReference>
<dbReference type="Pfam" id="PF24883">
    <property type="entry name" value="NPHP3_N"/>
    <property type="match status" value="1"/>
</dbReference>
<keyword evidence="5" id="KW-1185">Reference proteome</keyword>
<dbReference type="EMBL" id="JAGTJQ010000012">
    <property type="protein sequence ID" value="KAH7016244.1"/>
    <property type="molecule type" value="Genomic_DNA"/>
</dbReference>
<dbReference type="PANTHER" id="PTHR10039">
    <property type="entry name" value="AMELOGENIN"/>
    <property type="match status" value="1"/>
</dbReference>
<dbReference type="InterPro" id="IPR056884">
    <property type="entry name" value="NPHP3-like_N"/>
</dbReference>
<dbReference type="GeneID" id="70181498"/>
<dbReference type="PROSITE" id="PS50837">
    <property type="entry name" value="NACHT"/>
    <property type="match status" value="1"/>
</dbReference>
<evidence type="ECO:0000256" key="1">
    <source>
        <dbReference type="ARBA" id="ARBA00022737"/>
    </source>
</evidence>
<dbReference type="Proteomes" id="UP000756346">
    <property type="component" value="Unassembled WGS sequence"/>
</dbReference>
<feature type="domain" description="NACHT" evidence="3">
    <location>
        <begin position="53"/>
        <end position="198"/>
    </location>
</feature>
<dbReference type="PROSITE" id="PS50088">
    <property type="entry name" value="ANK_REPEAT"/>
    <property type="match status" value="7"/>
</dbReference>
<dbReference type="AlphaFoldDB" id="A0A9P8XUM7"/>
<feature type="repeat" description="ANK" evidence="2">
    <location>
        <begin position="540"/>
        <end position="569"/>
    </location>
</feature>
<dbReference type="SUPFAM" id="SSF52540">
    <property type="entry name" value="P-loop containing nucleoside triphosphate hydrolases"/>
    <property type="match status" value="1"/>
</dbReference>
<dbReference type="PANTHER" id="PTHR10039:SF16">
    <property type="entry name" value="GPI INOSITOL-DEACYLASE"/>
    <property type="match status" value="1"/>
</dbReference>
<dbReference type="SUPFAM" id="SSF48403">
    <property type="entry name" value="Ankyrin repeat"/>
    <property type="match status" value="1"/>
</dbReference>
<evidence type="ECO:0000313" key="5">
    <source>
        <dbReference type="Proteomes" id="UP000756346"/>
    </source>
</evidence>
<feature type="repeat" description="ANK" evidence="2">
    <location>
        <begin position="504"/>
        <end position="536"/>
    </location>
</feature>
<dbReference type="Gene3D" id="3.40.50.300">
    <property type="entry name" value="P-loop containing nucleotide triphosphate hydrolases"/>
    <property type="match status" value="1"/>
</dbReference>
<reference evidence="4" key="1">
    <citation type="journal article" date="2021" name="Nat. Commun.">
        <title>Genetic determinants of endophytism in the Arabidopsis root mycobiome.</title>
        <authorList>
            <person name="Mesny F."/>
            <person name="Miyauchi S."/>
            <person name="Thiergart T."/>
            <person name="Pickel B."/>
            <person name="Atanasova L."/>
            <person name="Karlsson M."/>
            <person name="Huettel B."/>
            <person name="Barry K.W."/>
            <person name="Haridas S."/>
            <person name="Chen C."/>
            <person name="Bauer D."/>
            <person name="Andreopoulos W."/>
            <person name="Pangilinan J."/>
            <person name="LaButti K."/>
            <person name="Riley R."/>
            <person name="Lipzen A."/>
            <person name="Clum A."/>
            <person name="Drula E."/>
            <person name="Henrissat B."/>
            <person name="Kohler A."/>
            <person name="Grigoriev I.V."/>
            <person name="Martin F.M."/>
            <person name="Hacquard S."/>
        </authorList>
    </citation>
    <scope>NUCLEOTIDE SEQUENCE</scope>
    <source>
        <strain evidence="4">MPI-CAGE-CH-0230</strain>
    </source>
</reference>
<evidence type="ECO:0000313" key="4">
    <source>
        <dbReference type="EMBL" id="KAH7016244.1"/>
    </source>
</evidence>
<dbReference type="InterPro" id="IPR007111">
    <property type="entry name" value="NACHT_NTPase"/>
</dbReference>
<proteinExistence type="predicted"/>
<dbReference type="InterPro" id="IPR036770">
    <property type="entry name" value="Ankyrin_rpt-contain_sf"/>
</dbReference>
<feature type="repeat" description="ANK" evidence="2">
    <location>
        <begin position="636"/>
        <end position="668"/>
    </location>
</feature>
<dbReference type="SMART" id="SM00248">
    <property type="entry name" value="ANK"/>
    <property type="match status" value="7"/>
</dbReference>
<evidence type="ECO:0000256" key="2">
    <source>
        <dbReference type="PROSITE-ProRule" id="PRU00023"/>
    </source>
</evidence>
<dbReference type="Gene3D" id="1.25.40.20">
    <property type="entry name" value="Ankyrin repeat-containing domain"/>
    <property type="match status" value="1"/>
</dbReference>
<dbReference type="InterPro" id="IPR054471">
    <property type="entry name" value="GPIID_WHD"/>
</dbReference>
<dbReference type="RefSeq" id="XP_046005868.1">
    <property type="nucleotide sequence ID" value="XM_046151952.1"/>
</dbReference>
<keyword evidence="1" id="KW-0677">Repeat</keyword>
<feature type="repeat" description="ANK" evidence="2">
    <location>
        <begin position="570"/>
        <end position="602"/>
    </location>
</feature>
<dbReference type="Pfam" id="PF12796">
    <property type="entry name" value="Ank_2"/>
    <property type="match status" value="2"/>
</dbReference>
<accession>A0A9P8XUM7</accession>
<protein>
    <submittedName>
        <fullName evidence="4">Ankyrin repeat-containing domain protein</fullName>
    </submittedName>
</protein>
<feature type="repeat" description="ANK" evidence="2">
    <location>
        <begin position="603"/>
        <end position="635"/>
    </location>
</feature>
<sequence length="735" mass="81970">MYSSDKLDKIRTWLSPSDPSTNLHKARRQRYQGTGQWFLESHEYAKWKKERNSFLWLNGIPGCGKTVLSSSVVADLEQSVSSLSLLYFYFDFNDATKQSTDDALRSLIDQLYNQRTELQKEVDALFSSCKNGRRQPESASLFKTFRSLLQQAGETWIVLDALDECHKRNDGLTGGLLPWIRGLRDASLNVHLLVTSRPEQDIRSSIESWSQVGEVISLQNGRTSNDINAYIKAQTAEMSRWEDRPDIREKIESELSQKANGMFRWVSCQIDVLRECLAPKSVFRELNNLPPTLDATYARILQNIRPEHMDCAKRLLQFLAYSERPLRIEEAVDALAVDPDCQPRFDPRNRMPDAEEVARYCSSLVVLVRQEDHRSGTMIVEIQLAHFSVQEYLVSARVHESMAADLEKTNAKAEIVRVCLSYLIDNASRDTLQETEGTPLANFAAQYWSTYAVDVELSRKEVLSEVDEYFSSEVAFQFGHDLCDTDNQWGRQDEIQRWGPGRRHAPTALYFASFVGLFHSVQMLLDKGADIDAESGPYGNALQAASSRGHREVVQLLLDKGANINAQGGYYRNALQAASFRGHREVVQLLLDKGADINAQGGYYSNALQAASYGGDREVVQLLLDKGADVNAQGGDYGNALQAASHEGHREIVQLLLDNGADVNAQGGLFGNALQAASYGGDREVVQLLLDKGADVNAQGGLFGNALQAASSWGHREIIQLLLDNGADVNAWGGV</sequence>
<dbReference type="InterPro" id="IPR002110">
    <property type="entry name" value="Ankyrin_rpt"/>
</dbReference>
<keyword evidence="2" id="KW-0040">ANK repeat</keyword>
<dbReference type="Pfam" id="PF00023">
    <property type="entry name" value="Ank"/>
    <property type="match status" value="1"/>
</dbReference>
<comment type="caution">
    <text evidence="4">The sequence shown here is derived from an EMBL/GenBank/DDBJ whole genome shotgun (WGS) entry which is preliminary data.</text>
</comment>
<evidence type="ECO:0000259" key="3">
    <source>
        <dbReference type="PROSITE" id="PS50837"/>
    </source>
</evidence>
<dbReference type="Pfam" id="PF22939">
    <property type="entry name" value="WHD_GPIID"/>
    <property type="match status" value="1"/>
</dbReference>
<dbReference type="InterPro" id="IPR027417">
    <property type="entry name" value="P-loop_NTPase"/>
</dbReference>
<name>A0A9P8XUM7_9PEZI</name>